<dbReference type="AlphaFoldDB" id="A0A0J1FLD6"/>
<keyword evidence="1" id="KW-0472">Membrane</keyword>
<evidence type="ECO:0000313" key="3">
    <source>
        <dbReference type="Proteomes" id="UP000036356"/>
    </source>
</evidence>
<gene>
    <name evidence="2" type="ORF">DEAC_c43160</name>
</gene>
<proteinExistence type="predicted"/>
<accession>A0A0J1FLD6</accession>
<keyword evidence="1" id="KW-0812">Transmembrane</keyword>
<dbReference type="PATRIC" id="fig|476652.3.peg.4575"/>
<feature type="transmembrane region" description="Helical" evidence="1">
    <location>
        <begin position="33"/>
        <end position="55"/>
    </location>
</feature>
<dbReference type="Proteomes" id="UP000036356">
    <property type="component" value="Unassembled WGS sequence"/>
</dbReference>
<protein>
    <submittedName>
        <fullName evidence="2">Uncharacterized protein</fullName>
    </submittedName>
</protein>
<reference evidence="2 3" key="1">
    <citation type="submission" date="2015-06" db="EMBL/GenBank/DDBJ databases">
        <title>Draft genome of the moderately acidophilic sulfate reducer Candidatus Desulfosporosinus acididurans strain M1.</title>
        <authorList>
            <person name="Poehlein A."/>
            <person name="Petzsch P."/>
            <person name="Johnson B.D."/>
            <person name="Schloemann M."/>
            <person name="Daniel R."/>
            <person name="Muehling M."/>
        </authorList>
    </citation>
    <scope>NUCLEOTIDE SEQUENCE [LARGE SCALE GENOMIC DNA]</scope>
    <source>
        <strain evidence="2 3">M1</strain>
    </source>
</reference>
<organism evidence="2 3">
    <name type="scientific">Desulfosporosinus acididurans</name>
    <dbReference type="NCBI Taxonomy" id="476652"/>
    <lineage>
        <taxon>Bacteria</taxon>
        <taxon>Bacillati</taxon>
        <taxon>Bacillota</taxon>
        <taxon>Clostridia</taxon>
        <taxon>Eubacteriales</taxon>
        <taxon>Desulfitobacteriaceae</taxon>
        <taxon>Desulfosporosinus</taxon>
    </lineage>
</organism>
<keyword evidence="1" id="KW-1133">Transmembrane helix</keyword>
<keyword evidence="3" id="KW-1185">Reference proteome</keyword>
<evidence type="ECO:0000313" key="2">
    <source>
        <dbReference type="EMBL" id="KLU63748.1"/>
    </source>
</evidence>
<name>A0A0J1FLD6_9FIRM</name>
<evidence type="ECO:0000256" key="1">
    <source>
        <dbReference type="SAM" id="Phobius"/>
    </source>
</evidence>
<dbReference type="EMBL" id="LDZY01000027">
    <property type="protein sequence ID" value="KLU63748.1"/>
    <property type="molecule type" value="Genomic_DNA"/>
</dbReference>
<comment type="caution">
    <text evidence="2">The sequence shown here is derived from an EMBL/GenBank/DDBJ whole genome shotgun (WGS) entry which is preliminary data.</text>
</comment>
<feature type="transmembrane region" description="Helical" evidence="1">
    <location>
        <begin position="6"/>
        <end position="26"/>
    </location>
</feature>
<sequence length="70" mass="8145">MWEYLIARLTILITLSLGTLLIVLYPCIKKDNIYFATFSLAVGSFVIIVLCYFIFSNPVILDQIFRYGFR</sequence>